<sequence length="132" mass="15146">MSNEGKNEKIKCDGRLQAKFSPHGLFPPLDKIRLCSMNLINIVHRLLQSFQPFITPRNRQPPQQITTKPISNQNRTQNHSRRFYARYRTPPVIFKSKYTTVAECSSDVFCDQFRFSSSSFTVSGIEQSSSAS</sequence>
<proteinExistence type="predicted"/>
<feature type="region of interest" description="Disordered" evidence="1">
    <location>
        <begin position="54"/>
        <end position="82"/>
    </location>
</feature>
<organism evidence="2 3">
    <name type="scientific">Trichinella zimbabwensis</name>
    <dbReference type="NCBI Taxonomy" id="268475"/>
    <lineage>
        <taxon>Eukaryota</taxon>
        <taxon>Metazoa</taxon>
        <taxon>Ecdysozoa</taxon>
        <taxon>Nematoda</taxon>
        <taxon>Enoplea</taxon>
        <taxon>Dorylaimia</taxon>
        <taxon>Trichinellida</taxon>
        <taxon>Trichinellidae</taxon>
        <taxon>Trichinella</taxon>
    </lineage>
</organism>
<dbReference type="AlphaFoldDB" id="A0A0V1HTX8"/>
<name>A0A0V1HTX8_9BILA</name>
<evidence type="ECO:0000313" key="2">
    <source>
        <dbReference type="EMBL" id="KRZ14045.1"/>
    </source>
</evidence>
<protein>
    <submittedName>
        <fullName evidence="2">Uncharacterized protein</fullName>
    </submittedName>
</protein>
<dbReference type="EMBL" id="JYDP01000027">
    <property type="protein sequence ID" value="KRZ14045.1"/>
    <property type="molecule type" value="Genomic_DNA"/>
</dbReference>
<evidence type="ECO:0000313" key="3">
    <source>
        <dbReference type="Proteomes" id="UP000055024"/>
    </source>
</evidence>
<feature type="compositionally biased region" description="Polar residues" evidence="1">
    <location>
        <begin position="54"/>
        <end position="77"/>
    </location>
</feature>
<dbReference type="Proteomes" id="UP000055024">
    <property type="component" value="Unassembled WGS sequence"/>
</dbReference>
<keyword evidence="3" id="KW-1185">Reference proteome</keyword>
<evidence type="ECO:0000256" key="1">
    <source>
        <dbReference type="SAM" id="MobiDB-lite"/>
    </source>
</evidence>
<dbReference type="OrthoDB" id="5915786at2759"/>
<reference evidence="2 3" key="1">
    <citation type="submission" date="2015-01" db="EMBL/GenBank/DDBJ databases">
        <title>Evolution of Trichinella species and genotypes.</title>
        <authorList>
            <person name="Korhonen P.K."/>
            <person name="Edoardo P."/>
            <person name="Giuseppe L.R."/>
            <person name="Gasser R.B."/>
        </authorList>
    </citation>
    <scope>NUCLEOTIDE SEQUENCE [LARGE SCALE GENOMIC DNA]</scope>
    <source>
        <strain evidence="2">ISS1029</strain>
    </source>
</reference>
<accession>A0A0V1HTX8</accession>
<comment type="caution">
    <text evidence="2">The sequence shown here is derived from an EMBL/GenBank/DDBJ whole genome shotgun (WGS) entry which is preliminary data.</text>
</comment>
<gene>
    <name evidence="2" type="ORF">T11_6965</name>
</gene>